<name>A0A955LH82_UNCKA</name>
<reference evidence="5" key="1">
    <citation type="submission" date="2020-04" db="EMBL/GenBank/DDBJ databases">
        <authorList>
            <person name="Zhang T."/>
        </authorList>
    </citation>
    <scope>NUCLEOTIDE SEQUENCE</scope>
    <source>
        <strain evidence="5">HKST-UBA01</strain>
    </source>
</reference>
<dbReference type="Pfam" id="PF00072">
    <property type="entry name" value="Response_reg"/>
    <property type="match status" value="1"/>
</dbReference>
<evidence type="ECO:0000259" key="4">
    <source>
        <dbReference type="PROSITE" id="PS50110"/>
    </source>
</evidence>
<gene>
    <name evidence="5" type="ORF">KC571_02160</name>
</gene>
<evidence type="ECO:0000256" key="2">
    <source>
        <dbReference type="ARBA" id="ARBA00023012"/>
    </source>
</evidence>
<feature type="domain" description="Response regulatory" evidence="4">
    <location>
        <begin position="11"/>
        <end position="125"/>
    </location>
</feature>
<evidence type="ECO:0000256" key="3">
    <source>
        <dbReference type="PROSITE-ProRule" id="PRU00169"/>
    </source>
</evidence>
<comment type="caution">
    <text evidence="5">The sequence shown here is derived from an EMBL/GenBank/DDBJ whole genome shotgun (WGS) entry which is preliminary data.</text>
</comment>
<dbReference type="PANTHER" id="PTHR44591">
    <property type="entry name" value="STRESS RESPONSE REGULATOR PROTEIN 1"/>
    <property type="match status" value="1"/>
</dbReference>
<dbReference type="PANTHER" id="PTHR44591:SF14">
    <property type="entry name" value="PROTEIN PILG"/>
    <property type="match status" value="1"/>
</dbReference>
<proteinExistence type="predicted"/>
<dbReference type="InterPro" id="IPR001789">
    <property type="entry name" value="Sig_transdc_resp-reg_receiver"/>
</dbReference>
<dbReference type="Gene3D" id="3.40.50.2300">
    <property type="match status" value="1"/>
</dbReference>
<keyword evidence="2" id="KW-0902">Two-component regulatory system</keyword>
<dbReference type="Proteomes" id="UP000701698">
    <property type="component" value="Unassembled WGS sequence"/>
</dbReference>
<dbReference type="PROSITE" id="PS50110">
    <property type="entry name" value="RESPONSE_REGULATORY"/>
    <property type="match status" value="1"/>
</dbReference>
<dbReference type="EMBL" id="JAGQKX010000042">
    <property type="protein sequence ID" value="MCA9390183.1"/>
    <property type="molecule type" value="Genomic_DNA"/>
</dbReference>
<evidence type="ECO:0000313" key="6">
    <source>
        <dbReference type="Proteomes" id="UP000701698"/>
    </source>
</evidence>
<dbReference type="SMART" id="SM00448">
    <property type="entry name" value="REC"/>
    <property type="match status" value="1"/>
</dbReference>
<reference evidence="5" key="2">
    <citation type="journal article" date="2021" name="Microbiome">
        <title>Successional dynamics and alternative stable states in a saline activated sludge microbial community over 9 years.</title>
        <authorList>
            <person name="Wang Y."/>
            <person name="Ye J."/>
            <person name="Ju F."/>
            <person name="Liu L."/>
            <person name="Boyd J.A."/>
            <person name="Deng Y."/>
            <person name="Parks D.H."/>
            <person name="Jiang X."/>
            <person name="Yin X."/>
            <person name="Woodcroft B.J."/>
            <person name="Tyson G.W."/>
            <person name="Hugenholtz P."/>
            <person name="Polz M.F."/>
            <person name="Zhang T."/>
        </authorList>
    </citation>
    <scope>NUCLEOTIDE SEQUENCE</scope>
    <source>
        <strain evidence="5">HKST-UBA01</strain>
    </source>
</reference>
<evidence type="ECO:0000256" key="1">
    <source>
        <dbReference type="ARBA" id="ARBA00022553"/>
    </source>
</evidence>
<accession>A0A955LH82</accession>
<dbReference type="SUPFAM" id="SSF52172">
    <property type="entry name" value="CheY-like"/>
    <property type="match status" value="1"/>
</dbReference>
<evidence type="ECO:0000313" key="5">
    <source>
        <dbReference type="EMBL" id="MCA9390183.1"/>
    </source>
</evidence>
<organism evidence="5 6">
    <name type="scientific">candidate division WWE3 bacterium</name>
    <dbReference type="NCBI Taxonomy" id="2053526"/>
    <lineage>
        <taxon>Bacteria</taxon>
        <taxon>Katanobacteria</taxon>
    </lineage>
</organism>
<dbReference type="AlphaFoldDB" id="A0A955LH82"/>
<protein>
    <submittedName>
        <fullName evidence="5">Response regulator</fullName>
    </submittedName>
</protein>
<dbReference type="InterPro" id="IPR050595">
    <property type="entry name" value="Bact_response_regulator"/>
</dbReference>
<feature type="modified residue" description="4-aspartylphosphate" evidence="3">
    <location>
        <position position="60"/>
    </location>
</feature>
<dbReference type="CDD" id="cd17574">
    <property type="entry name" value="REC_OmpR"/>
    <property type="match status" value="1"/>
</dbReference>
<keyword evidence="1 3" id="KW-0597">Phosphoprotein</keyword>
<sequence length="128" mass="14226">MDTENTSPSKTVLVVEDERPLARALEMKLKEAGFEVDVMDNGKSALEAVSQKTFGLIILDILMPKMNGLKFLEEMVKKNIEIPVIVASNLSREDEIKEAKRLGAVDYFIKSETSLGDIVSIVEERLNG</sequence>
<dbReference type="InterPro" id="IPR011006">
    <property type="entry name" value="CheY-like_superfamily"/>
</dbReference>
<dbReference type="GO" id="GO:0000160">
    <property type="term" value="P:phosphorelay signal transduction system"/>
    <property type="evidence" value="ECO:0007669"/>
    <property type="project" value="UniProtKB-KW"/>
</dbReference>